<dbReference type="AlphaFoldDB" id="A0A3M6QRD8"/>
<dbReference type="RefSeq" id="WP_122229038.1">
    <property type="nucleotide sequence ID" value="NZ_RDQO01000003.1"/>
</dbReference>
<dbReference type="InterPro" id="IPR051675">
    <property type="entry name" value="Endo/Exo/Phosphatase_dom_1"/>
</dbReference>
<dbReference type="Proteomes" id="UP000278006">
    <property type="component" value="Unassembled WGS sequence"/>
</dbReference>
<dbReference type="Gene3D" id="1.10.150.320">
    <property type="entry name" value="Photosystem II 12 kDa extrinsic protein"/>
    <property type="match status" value="1"/>
</dbReference>
<dbReference type="InterPro" id="IPR010994">
    <property type="entry name" value="RuvA_2-like"/>
</dbReference>
<evidence type="ECO:0000256" key="1">
    <source>
        <dbReference type="SAM" id="SignalP"/>
    </source>
</evidence>
<dbReference type="SUPFAM" id="SSF47781">
    <property type="entry name" value="RuvA domain 2-like"/>
    <property type="match status" value="1"/>
</dbReference>
<organism evidence="3 4">
    <name type="scientific">Corticibacter populi</name>
    <dbReference type="NCBI Taxonomy" id="1550736"/>
    <lineage>
        <taxon>Bacteria</taxon>
        <taxon>Pseudomonadati</taxon>
        <taxon>Pseudomonadota</taxon>
        <taxon>Betaproteobacteria</taxon>
        <taxon>Burkholderiales</taxon>
        <taxon>Comamonadaceae</taxon>
        <taxon>Corticibacter</taxon>
    </lineage>
</organism>
<feature type="domain" description="Helix-hairpin-helix DNA-binding motif class 1" evidence="2">
    <location>
        <begin position="28"/>
        <end position="47"/>
    </location>
</feature>
<feature type="signal peptide" evidence="1">
    <location>
        <begin position="1"/>
        <end position="19"/>
    </location>
</feature>
<name>A0A3M6QRD8_9BURK</name>
<comment type="caution">
    <text evidence="3">The sequence shown here is derived from an EMBL/GenBank/DDBJ whole genome shotgun (WGS) entry which is preliminary data.</text>
</comment>
<dbReference type="GO" id="GO:0006281">
    <property type="term" value="P:DNA repair"/>
    <property type="evidence" value="ECO:0007669"/>
    <property type="project" value="InterPro"/>
</dbReference>
<reference evidence="3 4" key="1">
    <citation type="submission" date="2018-10" db="EMBL/GenBank/DDBJ databases">
        <title>Draft genome of Cortibacter populi DSM10536.</title>
        <authorList>
            <person name="Bernier A.-M."/>
            <person name="Bernard K."/>
        </authorList>
    </citation>
    <scope>NUCLEOTIDE SEQUENCE [LARGE SCALE GENOMIC DNA]</scope>
    <source>
        <strain evidence="3 4">DSM 105136</strain>
    </source>
</reference>
<keyword evidence="4" id="KW-1185">Reference proteome</keyword>
<gene>
    <name evidence="3" type="ORF">D8I35_10430</name>
</gene>
<dbReference type="PANTHER" id="PTHR21180">
    <property type="entry name" value="ENDONUCLEASE/EXONUCLEASE/PHOSPHATASE FAMILY DOMAIN-CONTAINING PROTEIN 1"/>
    <property type="match status" value="1"/>
</dbReference>
<feature type="domain" description="Helix-hairpin-helix DNA-binding motif class 1" evidence="2">
    <location>
        <begin position="58"/>
        <end position="77"/>
    </location>
</feature>
<accession>A0A3M6QRD8</accession>
<feature type="chain" id="PRO_5017991509" evidence="1">
    <location>
        <begin position="20"/>
        <end position="95"/>
    </location>
</feature>
<dbReference type="InterPro" id="IPR003583">
    <property type="entry name" value="Hlx-hairpin-Hlx_DNA-bd_motif"/>
</dbReference>
<keyword evidence="1" id="KW-0732">Signal</keyword>
<proteinExistence type="predicted"/>
<sequence>MFRQIIATVFAFWAASVFAADVNQASAQELTQIKGIGPALAERIIEERGQSDFKDWEDFIQRVKGVGATKAASLSAEGLRVKEEAYEASKPAASQ</sequence>
<dbReference type="Pfam" id="PF12836">
    <property type="entry name" value="HHH_3"/>
    <property type="match status" value="1"/>
</dbReference>
<dbReference type="PANTHER" id="PTHR21180:SF32">
    <property type="entry name" value="ENDONUCLEASE_EXONUCLEASE_PHOSPHATASE FAMILY DOMAIN-CONTAINING PROTEIN 1"/>
    <property type="match status" value="1"/>
</dbReference>
<evidence type="ECO:0000313" key="3">
    <source>
        <dbReference type="EMBL" id="RMX05615.1"/>
    </source>
</evidence>
<protein>
    <submittedName>
        <fullName evidence="3">Helix-hairpin-helix domain-containing protein</fullName>
    </submittedName>
</protein>
<dbReference type="GO" id="GO:0003677">
    <property type="term" value="F:DNA binding"/>
    <property type="evidence" value="ECO:0007669"/>
    <property type="project" value="InterPro"/>
</dbReference>
<dbReference type="EMBL" id="RDQO01000003">
    <property type="protein sequence ID" value="RMX05615.1"/>
    <property type="molecule type" value="Genomic_DNA"/>
</dbReference>
<evidence type="ECO:0000259" key="2">
    <source>
        <dbReference type="SMART" id="SM00278"/>
    </source>
</evidence>
<dbReference type="SMART" id="SM00278">
    <property type="entry name" value="HhH1"/>
    <property type="match status" value="2"/>
</dbReference>
<dbReference type="OrthoDB" id="8687931at2"/>
<evidence type="ECO:0000313" key="4">
    <source>
        <dbReference type="Proteomes" id="UP000278006"/>
    </source>
</evidence>